<keyword evidence="1" id="KW-0238">DNA-binding</keyword>
<dbReference type="InterPro" id="IPR021487">
    <property type="entry name" value="DUF3140"/>
</dbReference>
<reference evidence="1 2" key="1">
    <citation type="submission" date="2016-11" db="EMBL/GenBank/DDBJ databases">
        <title>Trade-off between light-utilization and light-protection in marine flavobacteria.</title>
        <authorList>
            <person name="Kumagai Y."/>
        </authorList>
    </citation>
    <scope>NUCLEOTIDE SEQUENCE [LARGE SCALE GENOMIC DNA]</scope>
    <source>
        <strain evidence="1 2">JCM 17109</strain>
    </source>
</reference>
<sequence length="112" mass="13044">MADYDKEEVWEEFQTKQNMTSKELEDWLETDESKNAGKEMDNGETIGHSSGRSILKIKSKNKSDLTKANWDKINETVGYYHQNLHESQKPSSDVETSPWYYALKNWGHDALK</sequence>
<keyword evidence="2" id="KW-1185">Reference proteome</keyword>
<dbReference type="PANTHER" id="PTHR40630">
    <property type="entry name" value="POSSIBLE DNA-BINDING PROTEIN"/>
    <property type="match status" value="1"/>
</dbReference>
<protein>
    <submittedName>
        <fullName evidence="1">DNA-binding protein</fullName>
    </submittedName>
</protein>
<dbReference type="GO" id="GO:0003677">
    <property type="term" value="F:DNA binding"/>
    <property type="evidence" value="ECO:0007669"/>
    <property type="project" value="UniProtKB-KW"/>
</dbReference>
<evidence type="ECO:0000313" key="2">
    <source>
        <dbReference type="Proteomes" id="UP000239532"/>
    </source>
</evidence>
<comment type="caution">
    <text evidence="1">The sequence shown here is derived from an EMBL/GenBank/DDBJ whole genome shotgun (WGS) entry which is preliminary data.</text>
</comment>
<dbReference type="AlphaFoldDB" id="A0A2S9WRU0"/>
<organism evidence="1 2">
    <name type="scientific">Nonlabens agnitus</name>
    <dbReference type="NCBI Taxonomy" id="870484"/>
    <lineage>
        <taxon>Bacteria</taxon>
        <taxon>Pseudomonadati</taxon>
        <taxon>Bacteroidota</taxon>
        <taxon>Flavobacteriia</taxon>
        <taxon>Flavobacteriales</taxon>
        <taxon>Flavobacteriaceae</taxon>
        <taxon>Nonlabens</taxon>
    </lineage>
</organism>
<dbReference type="Pfam" id="PF11338">
    <property type="entry name" value="DUF3140"/>
    <property type="match status" value="1"/>
</dbReference>
<dbReference type="Proteomes" id="UP000239532">
    <property type="component" value="Unassembled WGS sequence"/>
</dbReference>
<gene>
    <name evidence="1" type="ORF">BST86_03320</name>
</gene>
<evidence type="ECO:0000313" key="1">
    <source>
        <dbReference type="EMBL" id="PRP66188.1"/>
    </source>
</evidence>
<dbReference type="RefSeq" id="WP_105982027.1">
    <property type="nucleotide sequence ID" value="NZ_MQUC01000003.1"/>
</dbReference>
<proteinExistence type="predicted"/>
<dbReference type="PANTHER" id="PTHR40630:SF1">
    <property type="entry name" value="DNA-BINDING PROTEIN"/>
    <property type="match status" value="1"/>
</dbReference>
<dbReference type="OrthoDB" id="513524at2"/>
<accession>A0A2S9WRU0</accession>
<name>A0A2S9WRU0_9FLAO</name>
<dbReference type="EMBL" id="MQUC01000003">
    <property type="protein sequence ID" value="PRP66188.1"/>
    <property type="molecule type" value="Genomic_DNA"/>
</dbReference>